<protein>
    <submittedName>
        <fullName evidence="1">Uncharacterized protein</fullName>
    </submittedName>
</protein>
<accession>A0A1M5X025</accession>
<evidence type="ECO:0000313" key="2">
    <source>
        <dbReference type="Proteomes" id="UP000184221"/>
    </source>
</evidence>
<keyword evidence="2" id="KW-1185">Reference proteome</keyword>
<dbReference type="AlphaFoldDB" id="A0A1M5X025"/>
<gene>
    <name evidence="1" type="ORF">SAMN05443551_3636</name>
</gene>
<proteinExistence type="predicted"/>
<sequence length="78" mass="9355">MDLENDFTYRAQHPITERDLIMRRVRSHRKWAQRRFWLRLRATVFGRRQVRVPANLTCQSERSSSVILRKVTSGTLKA</sequence>
<dbReference type="EMBL" id="FQXC01000005">
    <property type="protein sequence ID" value="SHH93219.1"/>
    <property type="molecule type" value="Genomic_DNA"/>
</dbReference>
<dbReference type="Proteomes" id="UP000184221">
    <property type="component" value="Unassembled WGS sequence"/>
</dbReference>
<reference evidence="1 2" key="1">
    <citation type="submission" date="2016-11" db="EMBL/GenBank/DDBJ databases">
        <authorList>
            <person name="Jaros S."/>
            <person name="Januszkiewicz K."/>
            <person name="Wedrychowicz H."/>
        </authorList>
    </citation>
    <scope>NUCLEOTIDE SEQUENCE [LARGE SCALE GENOMIC DNA]</scope>
    <source>
        <strain evidence="1 2">DSM 29431</strain>
    </source>
</reference>
<organism evidence="1 2">
    <name type="scientific">Marivita hallyeonensis</name>
    <dbReference type="NCBI Taxonomy" id="996342"/>
    <lineage>
        <taxon>Bacteria</taxon>
        <taxon>Pseudomonadati</taxon>
        <taxon>Pseudomonadota</taxon>
        <taxon>Alphaproteobacteria</taxon>
        <taxon>Rhodobacterales</taxon>
        <taxon>Roseobacteraceae</taxon>
        <taxon>Marivita</taxon>
    </lineage>
</organism>
<name>A0A1M5X025_9RHOB</name>
<evidence type="ECO:0000313" key="1">
    <source>
        <dbReference type="EMBL" id="SHH93219.1"/>
    </source>
</evidence>